<feature type="domain" description="DUF1707" evidence="3">
    <location>
        <begin position="7"/>
        <end position="59"/>
    </location>
</feature>
<proteinExistence type="predicted"/>
<evidence type="ECO:0000256" key="1">
    <source>
        <dbReference type="SAM" id="Coils"/>
    </source>
</evidence>
<dbReference type="Pfam" id="PF08044">
    <property type="entry name" value="DUF1707"/>
    <property type="match status" value="1"/>
</dbReference>
<evidence type="ECO:0000256" key="2">
    <source>
        <dbReference type="SAM" id="Phobius"/>
    </source>
</evidence>
<keyword evidence="2" id="KW-0472">Membrane</keyword>
<keyword evidence="1" id="KW-0175">Coiled coil</keyword>
<keyword evidence="2" id="KW-0812">Transmembrane</keyword>
<feature type="transmembrane region" description="Helical" evidence="2">
    <location>
        <begin position="83"/>
        <end position="116"/>
    </location>
</feature>
<dbReference type="AlphaFoldDB" id="A0A6G9Y7T0"/>
<protein>
    <submittedName>
        <fullName evidence="4">DUF1707 domain-containing protein</fullName>
    </submittedName>
</protein>
<name>A0A6G9Y7T0_9NOCA</name>
<dbReference type="KEGG" id="nah:F5544_06755"/>
<sequence>MSEVPEIRIGTAEREEALQRLSDHFAAGRLSVAEFDERSAIVAAALTRGDLEQVFTDLPQPVAEKPAPAKSEHKFLSDWPDRIMAVIPILALILFLATGHWWFFLAIPLAGALLYGGRHNPRRDERRREHLDRHQDLLDRRRDRLEGRRDRLEGRRDDEDRA</sequence>
<gene>
    <name evidence="4" type="ORF">F5544_06755</name>
</gene>
<evidence type="ECO:0000313" key="4">
    <source>
        <dbReference type="EMBL" id="QIS09261.1"/>
    </source>
</evidence>
<organism evidence="4 5">
    <name type="scientific">Nocardia arthritidis</name>
    <dbReference type="NCBI Taxonomy" id="228602"/>
    <lineage>
        <taxon>Bacteria</taxon>
        <taxon>Bacillati</taxon>
        <taxon>Actinomycetota</taxon>
        <taxon>Actinomycetes</taxon>
        <taxon>Mycobacteriales</taxon>
        <taxon>Nocardiaceae</taxon>
        <taxon>Nocardia</taxon>
    </lineage>
</organism>
<keyword evidence="5" id="KW-1185">Reference proteome</keyword>
<dbReference type="EMBL" id="CP046172">
    <property type="protein sequence ID" value="QIS09261.1"/>
    <property type="molecule type" value="Genomic_DNA"/>
</dbReference>
<accession>A0A6G9Y7T0</accession>
<evidence type="ECO:0000313" key="5">
    <source>
        <dbReference type="Proteomes" id="UP000503540"/>
    </source>
</evidence>
<keyword evidence="2" id="KW-1133">Transmembrane helix</keyword>
<reference evidence="4 5" key="1">
    <citation type="journal article" date="2019" name="ACS Chem. Biol.">
        <title>Identification and Mobilization of a Cryptic Antibiotic Biosynthesis Gene Locus from a Human-Pathogenic Nocardia Isolate.</title>
        <authorList>
            <person name="Herisse M."/>
            <person name="Ishida K."/>
            <person name="Porter J.L."/>
            <person name="Howden B."/>
            <person name="Hertweck C."/>
            <person name="Stinear T.P."/>
            <person name="Pidot S.J."/>
        </authorList>
    </citation>
    <scope>NUCLEOTIDE SEQUENCE [LARGE SCALE GENOMIC DNA]</scope>
    <source>
        <strain evidence="4 5">AUSMDU00012717</strain>
    </source>
</reference>
<dbReference type="Proteomes" id="UP000503540">
    <property type="component" value="Chromosome"/>
</dbReference>
<feature type="coiled-coil region" evidence="1">
    <location>
        <begin position="135"/>
        <end position="162"/>
    </location>
</feature>
<dbReference type="InterPro" id="IPR012551">
    <property type="entry name" value="DUF1707_SHOCT-like"/>
</dbReference>
<evidence type="ECO:0000259" key="3">
    <source>
        <dbReference type="Pfam" id="PF08044"/>
    </source>
</evidence>